<name>A0AAD9J602_9ANNE</name>
<dbReference type="EMBL" id="JAODUP010000602">
    <property type="protein sequence ID" value="KAK2146520.1"/>
    <property type="molecule type" value="Genomic_DNA"/>
</dbReference>
<keyword evidence="1" id="KW-0812">Transmembrane</keyword>
<proteinExistence type="predicted"/>
<reference evidence="2" key="1">
    <citation type="journal article" date="2023" name="Mol. Biol. Evol.">
        <title>Third-Generation Sequencing Reveals the Adaptive Role of the Epigenome in Three Deep-Sea Polychaetes.</title>
        <authorList>
            <person name="Perez M."/>
            <person name="Aroh O."/>
            <person name="Sun Y."/>
            <person name="Lan Y."/>
            <person name="Juniper S.K."/>
            <person name="Young C.R."/>
            <person name="Angers B."/>
            <person name="Qian P.Y."/>
        </authorList>
    </citation>
    <scope>NUCLEOTIDE SEQUENCE</scope>
    <source>
        <strain evidence="2">P08H-3</strain>
    </source>
</reference>
<evidence type="ECO:0000256" key="1">
    <source>
        <dbReference type="SAM" id="Phobius"/>
    </source>
</evidence>
<keyword evidence="1" id="KW-1133">Transmembrane helix</keyword>
<evidence type="ECO:0000313" key="2">
    <source>
        <dbReference type="EMBL" id="KAK2146520.1"/>
    </source>
</evidence>
<dbReference type="AlphaFoldDB" id="A0AAD9J602"/>
<accession>A0AAD9J602</accession>
<feature type="transmembrane region" description="Helical" evidence="1">
    <location>
        <begin position="46"/>
        <end position="72"/>
    </location>
</feature>
<organism evidence="2 3">
    <name type="scientific">Paralvinella palmiformis</name>
    <dbReference type="NCBI Taxonomy" id="53620"/>
    <lineage>
        <taxon>Eukaryota</taxon>
        <taxon>Metazoa</taxon>
        <taxon>Spiralia</taxon>
        <taxon>Lophotrochozoa</taxon>
        <taxon>Annelida</taxon>
        <taxon>Polychaeta</taxon>
        <taxon>Sedentaria</taxon>
        <taxon>Canalipalpata</taxon>
        <taxon>Terebellida</taxon>
        <taxon>Terebelliformia</taxon>
        <taxon>Alvinellidae</taxon>
        <taxon>Paralvinella</taxon>
    </lineage>
</organism>
<sequence length="246" mass="27965">MDVSINLQPVVEDTTRRCSSYSNAHVALTTNPSTFKATTRKRRQMALAAIVSTCFIVVSLIAVILALCYKIVPLGRDVSLHRTRCYVTKINKEVVNVSSADDGHTLKMHVPDKSTGQSHTCIWVNVVYEEANHVLMHGILMDHPFRRTNASKCLRGFYQSKSLTKLSDDNVLWTPSRLVTVGQKVWCYKHTYDKPIYNVNAVKEELHAERRTLFTTTIRTILPPTVLFIIGFICLFFSCVYCQKYS</sequence>
<feature type="transmembrane region" description="Helical" evidence="1">
    <location>
        <begin position="221"/>
        <end position="242"/>
    </location>
</feature>
<keyword evidence="3" id="KW-1185">Reference proteome</keyword>
<dbReference type="Proteomes" id="UP001208570">
    <property type="component" value="Unassembled WGS sequence"/>
</dbReference>
<protein>
    <submittedName>
        <fullName evidence="2">Uncharacterized protein</fullName>
    </submittedName>
</protein>
<evidence type="ECO:0000313" key="3">
    <source>
        <dbReference type="Proteomes" id="UP001208570"/>
    </source>
</evidence>
<gene>
    <name evidence="2" type="ORF">LSH36_602g00013</name>
</gene>
<keyword evidence="1" id="KW-0472">Membrane</keyword>
<comment type="caution">
    <text evidence="2">The sequence shown here is derived from an EMBL/GenBank/DDBJ whole genome shotgun (WGS) entry which is preliminary data.</text>
</comment>